<dbReference type="SUPFAM" id="SSF82544">
    <property type="entry name" value="GckA/TtuD-like"/>
    <property type="match status" value="1"/>
</dbReference>
<dbReference type="PANTHER" id="PTHR12227">
    <property type="entry name" value="GLYCERATE KINASE"/>
    <property type="match status" value="1"/>
</dbReference>
<feature type="domain" description="MOFRL" evidence="1">
    <location>
        <begin position="322"/>
        <end position="427"/>
    </location>
</feature>
<proteinExistence type="predicted"/>
<name>A0ABY7TLW1_9SPHN</name>
<dbReference type="Pfam" id="PF13660">
    <property type="entry name" value="DUF4147"/>
    <property type="match status" value="1"/>
</dbReference>
<protein>
    <submittedName>
        <fullName evidence="3">Glycerate kinase</fullName>
    </submittedName>
</protein>
<dbReference type="PANTHER" id="PTHR12227:SF0">
    <property type="entry name" value="GLYCERATE KINASE"/>
    <property type="match status" value="1"/>
</dbReference>
<dbReference type="GO" id="GO:0016301">
    <property type="term" value="F:kinase activity"/>
    <property type="evidence" value="ECO:0007669"/>
    <property type="project" value="UniProtKB-KW"/>
</dbReference>
<dbReference type="InterPro" id="IPR037035">
    <property type="entry name" value="GK-like_C_sf"/>
</dbReference>
<dbReference type="RefSeq" id="WP_273688958.1">
    <property type="nucleotide sequence ID" value="NZ_CP117411.1"/>
</dbReference>
<dbReference type="InterPro" id="IPR039760">
    <property type="entry name" value="MOFRL_protein"/>
</dbReference>
<dbReference type="InterPro" id="IPR025286">
    <property type="entry name" value="MOFRL_assoc_dom"/>
</dbReference>
<dbReference type="Pfam" id="PF05161">
    <property type="entry name" value="MOFRL"/>
    <property type="match status" value="1"/>
</dbReference>
<keyword evidence="3" id="KW-0418">Kinase</keyword>
<dbReference type="InterPro" id="IPR007835">
    <property type="entry name" value="MOFRL"/>
</dbReference>
<sequence>MIFDAPRAWPRITTPDQARAGLLREMFSVALDAVSAERCVPPFLPSAPAGKTLILGIGKAGAAMARVAAREMPGRTDGIVLTRYGHSYRAEDMPPGMIVFEAGHPLPDEHGLQATRAILAAVQALGPDDQLLALISGGASALLTMPANGITLADKKAVTRELLLCGASISEINCVRTHLSEIKGGRLAIAAAPARVVTLAFSDIPGDNPALIGSGPTVSDRTRLSDARHILDRYRIDASDAVRAALLDPANETPTAQSDALPRLETKVIACSRNAQQAAGQLATAHGYTPVYLGDIEGDAAETGIVHAALALHHHAKGGRWALLSGGETTVVVHNPEGQGGRNGEYLLSLAIALGGQPGISALACDTDGIDGTEDNAGAVIDATTLARAARKGLEPTRALRENRSYGFFSALGDLVTVGPTRTNVNDLRIILVDAETPHQGIA</sequence>
<keyword evidence="3" id="KW-0808">Transferase</keyword>
<evidence type="ECO:0000259" key="1">
    <source>
        <dbReference type="Pfam" id="PF05161"/>
    </source>
</evidence>
<evidence type="ECO:0000313" key="3">
    <source>
        <dbReference type="EMBL" id="WCT74149.1"/>
    </source>
</evidence>
<keyword evidence="4" id="KW-1185">Reference proteome</keyword>
<evidence type="ECO:0000259" key="2">
    <source>
        <dbReference type="Pfam" id="PF13660"/>
    </source>
</evidence>
<evidence type="ECO:0000313" key="4">
    <source>
        <dbReference type="Proteomes" id="UP001220395"/>
    </source>
</evidence>
<organism evidence="3 4">
    <name type="scientific">Sphingomonas naphthae</name>
    <dbReference type="NCBI Taxonomy" id="1813468"/>
    <lineage>
        <taxon>Bacteria</taxon>
        <taxon>Pseudomonadati</taxon>
        <taxon>Pseudomonadota</taxon>
        <taxon>Alphaproteobacteria</taxon>
        <taxon>Sphingomonadales</taxon>
        <taxon>Sphingomonadaceae</taxon>
        <taxon>Sphingomonas</taxon>
    </lineage>
</organism>
<gene>
    <name evidence="3" type="ORF">PQ455_02645</name>
</gene>
<dbReference type="Proteomes" id="UP001220395">
    <property type="component" value="Chromosome"/>
</dbReference>
<dbReference type="InterPro" id="IPR038614">
    <property type="entry name" value="GK_N_sf"/>
</dbReference>
<dbReference type="EMBL" id="CP117411">
    <property type="protein sequence ID" value="WCT74149.1"/>
    <property type="molecule type" value="Genomic_DNA"/>
</dbReference>
<dbReference type="Gene3D" id="3.40.1480.10">
    <property type="entry name" value="MOFRL domain"/>
    <property type="match status" value="1"/>
</dbReference>
<dbReference type="Gene3D" id="3.40.50.10180">
    <property type="entry name" value="Glycerate kinase, MOFRL-like N-terminal domain"/>
    <property type="match status" value="1"/>
</dbReference>
<accession>A0ABY7TLW1</accession>
<feature type="domain" description="MOFRL-associated" evidence="2">
    <location>
        <begin position="23"/>
        <end position="246"/>
    </location>
</feature>
<reference evidence="3 4" key="1">
    <citation type="submission" date="2023-02" db="EMBL/GenBank/DDBJ databases">
        <title>Genome sequence of Sphingomonas naphthae.</title>
        <authorList>
            <person name="Kim S."/>
            <person name="Heo J."/>
            <person name="Kwon S.-W."/>
        </authorList>
    </citation>
    <scope>NUCLEOTIDE SEQUENCE [LARGE SCALE GENOMIC DNA]</scope>
    <source>
        <strain evidence="3 4">KACC 18716</strain>
    </source>
</reference>